<feature type="compositionally biased region" description="Acidic residues" evidence="7">
    <location>
        <begin position="227"/>
        <end position="261"/>
    </location>
</feature>
<comment type="similarity">
    <text evidence="1 6">Belongs to the adenoviridae E1B 19 kDa protein family.</text>
</comment>
<evidence type="ECO:0000256" key="3">
    <source>
        <dbReference type="ARBA" id="ARBA00022581"/>
    </source>
</evidence>
<proteinExistence type="inferred from homology"/>
<keyword evidence="8" id="KW-1133">Transmembrane helix</keyword>
<dbReference type="GO" id="GO:0033668">
    <property type="term" value="P:symbiont-mediated suppression of host apoptosis"/>
    <property type="evidence" value="ECO:0007669"/>
    <property type="project" value="UniProtKB-KW"/>
</dbReference>
<name>A0A1B0XB89_ADEE1</name>
<feature type="transmembrane region" description="Helical" evidence="8">
    <location>
        <begin position="50"/>
        <end position="74"/>
    </location>
</feature>
<evidence type="ECO:0000256" key="7">
    <source>
        <dbReference type="SAM" id="MobiDB-lite"/>
    </source>
</evidence>
<evidence type="ECO:0000256" key="4">
    <source>
        <dbReference type="ARBA" id="ARBA00023189"/>
    </source>
</evidence>
<feature type="region of interest" description="Disordered" evidence="7">
    <location>
        <begin position="217"/>
        <end position="261"/>
    </location>
</feature>
<dbReference type="Proteomes" id="UP000138550">
    <property type="component" value="Segment"/>
</dbReference>
<evidence type="ECO:0000256" key="8">
    <source>
        <dbReference type="SAM" id="Phobius"/>
    </source>
</evidence>
<evidence type="ECO:0000256" key="2">
    <source>
        <dbReference type="ARBA" id="ARBA00022518"/>
    </source>
</evidence>
<keyword evidence="4 6" id="KW-1081">Inhibition of host apoptosis by viral BCL2-like protein</keyword>
<dbReference type="InterPro" id="IPR002924">
    <property type="entry name" value="Adenovir_t-Ag_E1B_19kDa"/>
</dbReference>
<dbReference type="Pfam" id="PF01691">
    <property type="entry name" value="Adeno_E1B_19K"/>
    <property type="match status" value="1"/>
</dbReference>
<feature type="compositionally biased region" description="Basic residues" evidence="7">
    <location>
        <begin position="1"/>
        <end position="14"/>
    </location>
</feature>
<gene>
    <name evidence="9" type="primary">E1Bs</name>
</gene>
<organismHost>
    <name type="scientific">Equus caballus</name>
    <name type="common">Horse</name>
    <dbReference type="NCBI Taxonomy" id="9796"/>
</organismHost>
<evidence type="ECO:0000256" key="6">
    <source>
        <dbReference type="RuleBase" id="RU364111"/>
    </source>
</evidence>
<evidence type="ECO:0000256" key="1">
    <source>
        <dbReference type="ARBA" id="ARBA00010275"/>
    </source>
</evidence>
<accession>A0A1B0XB89</accession>
<keyword evidence="3 6" id="KW-0945">Host-virus interaction</keyword>
<feature type="region of interest" description="Disordered" evidence="7">
    <location>
        <begin position="1"/>
        <end position="27"/>
    </location>
</feature>
<evidence type="ECO:0000256" key="5">
    <source>
        <dbReference type="ARBA" id="ARBA00023323"/>
    </source>
</evidence>
<evidence type="ECO:0000313" key="9">
    <source>
        <dbReference type="EMBL" id="ANG08544.1"/>
    </source>
</evidence>
<reference evidence="9 10" key="1">
    <citation type="submission" date="2015-11" db="EMBL/GenBank/DDBJ databases">
        <title>Next-gen sequencing and molecular characterization of equine adenovirus serotype 1 isolated from healthy equines in India.</title>
        <authorList>
            <person name="Appaiahgari M.B."/>
            <person name="Gulati B.R."/>
            <person name="Singh A."/>
            <person name="Kathaperumal K."/>
            <person name="Vrati S."/>
        </authorList>
    </citation>
    <scope>NUCLEOTIDE SEQUENCE [LARGE SCALE GENOMIC DNA]</scope>
    <source>
        <strain evidence="9">H9NS</strain>
    </source>
</reference>
<keyword evidence="5 6" id="KW-1119">Modulation of host cell apoptosis by virus</keyword>
<dbReference type="EMBL" id="KU133477">
    <property type="protein sequence ID" value="ANG08544.1"/>
    <property type="molecule type" value="Genomic_DNA"/>
</dbReference>
<keyword evidence="8" id="KW-0472">Membrane</keyword>
<organism evidence="9 10">
    <name type="scientific">Equine adenovirus A serotype 1</name>
    <name type="common">EAdV-1</name>
    <name type="synonym">Equine adenovirus 1</name>
    <dbReference type="NCBI Taxonomy" id="46916"/>
    <lineage>
        <taxon>Viruses</taxon>
        <taxon>Varidnaviria</taxon>
        <taxon>Bamfordvirae</taxon>
        <taxon>Preplasmiviricota</taxon>
        <taxon>Polisuviricotina</taxon>
        <taxon>Pharingeaviricetes</taxon>
        <taxon>Rowavirales</taxon>
        <taxon>Adenoviridae</taxon>
        <taxon>Mastadenovirus</taxon>
        <taxon>Mastadenovirus equi</taxon>
        <taxon>Equine mastadenovirus A</taxon>
    </lineage>
</organism>
<evidence type="ECO:0000313" key="10">
    <source>
        <dbReference type="Proteomes" id="UP000138550"/>
    </source>
</evidence>
<keyword evidence="2 6" id="KW-0244">Early protein</keyword>
<protein>
    <recommendedName>
        <fullName evidence="6">E1B protein, small T-antigen</fullName>
    </recommendedName>
</protein>
<sequence length="261" mass="30410">MQQRTRKLRQRMRRPVTMTRRGAPGAWRNKRSPWTCLSDTPVKSENKKQICGHATGVVVLLISACLVWLLHLLFRQGLGEVGMEVLNYCRNYYEFRRMIKGTTYSLGWVRRWLFSPLSDVVCMVAEKNELAYWRALPPSHFYWDMLKRGHAFFGKEDLFACVDLSTGGRVLASLGFLAFVLRHWPRDSVVPFEQRLDLICAPAWTRMQMWIQMEESRALEQQQPPEETIEEEEETSDAEETGSMEGLEDSDEEDLESLVVR</sequence>
<keyword evidence="8" id="KW-0812">Transmembrane</keyword>